<gene>
    <name evidence="2" type="ORF">GCM10010921_25290</name>
</gene>
<feature type="transmembrane region" description="Helical" evidence="1">
    <location>
        <begin position="21"/>
        <end position="41"/>
    </location>
</feature>
<keyword evidence="1" id="KW-0472">Membrane</keyword>
<proteinExistence type="predicted"/>
<dbReference type="AlphaFoldDB" id="A0A917MMD2"/>
<accession>A0A917MMD2</accession>
<dbReference type="EMBL" id="BMJY01000013">
    <property type="protein sequence ID" value="GGH48093.1"/>
    <property type="molecule type" value="Genomic_DNA"/>
</dbReference>
<reference evidence="2" key="2">
    <citation type="submission" date="2020-09" db="EMBL/GenBank/DDBJ databases">
        <authorList>
            <person name="Sun Q."/>
            <person name="Zhou Y."/>
        </authorList>
    </citation>
    <scope>NUCLEOTIDE SEQUENCE</scope>
    <source>
        <strain evidence="2">CGMCC 1.15794</strain>
    </source>
</reference>
<keyword evidence="3" id="KW-1185">Reference proteome</keyword>
<evidence type="ECO:0000256" key="1">
    <source>
        <dbReference type="SAM" id="Phobius"/>
    </source>
</evidence>
<sequence length="74" mass="8202">MPMNETPPTWFGVITAPGRHLVLTIALALLIVAATSLSIMFPAAGSWLFVGTAFVAIAWYSYMMKRYRAARRPE</sequence>
<organism evidence="2 3">
    <name type="scientific">Microbacterium album</name>
    <dbReference type="NCBI Taxonomy" id="2053191"/>
    <lineage>
        <taxon>Bacteria</taxon>
        <taxon>Bacillati</taxon>
        <taxon>Actinomycetota</taxon>
        <taxon>Actinomycetes</taxon>
        <taxon>Micrococcales</taxon>
        <taxon>Microbacteriaceae</taxon>
        <taxon>Microbacterium</taxon>
    </lineage>
</organism>
<keyword evidence="1" id="KW-0812">Transmembrane</keyword>
<feature type="transmembrane region" description="Helical" evidence="1">
    <location>
        <begin position="47"/>
        <end position="63"/>
    </location>
</feature>
<dbReference type="Proteomes" id="UP000657592">
    <property type="component" value="Unassembled WGS sequence"/>
</dbReference>
<comment type="caution">
    <text evidence="2">The sequence shown here is derived from an EMBL/GenBank/DDBJ whole genome shotgun (WGS) entry which is preliminary data.</text>
</comment>
<keyword evidence="1" id="KW-1133">Transmembrane helix</keyword>
<name>A0A917MMD2_9MICO</name>
<reference evidence="2" key="1">
    <citation type="journal article" date="2014" name="Int. J. Syst. Evol. Microbiol.">
        <title>Complete genome sequence of Corynebacterium casei LMG S-19264T (=DSM 44701T), isolated from a smear-ripened cheese.</title>
        <authorList>
            <consortium name="US DOE Joint Genome Institute (JGI-PGF)"/>
            <person name="Walter F."/>
            <person name="Albersmeier A."/>
            <person name="Kalinowski J."/>
            <person name="Ruckert C."/>
        </authorList>
    </citation>
    <scope>NUCLEOTIDE SEQUENCE</scope>
    <source>
        <strain evidence="2">CGMCC 1.15794</strain>
    </source>
</reference>
<protein>
    <submittedName>
        <fullName evidence="2">Uncharacterized protein</fullName>
    </submittedName>
</protein>
<evidence type="ECO:0000313" key="3">
    <source>
        <dbReference type="Proteomes" id="UP000657592"/>
    </source>
</evidence>
<evidence type="ECO:0000313" key="2">
    <source>
        <dbReference type="EMBL" id="GGH48093.1"/>
    </source>
</evidence>